<gene>
    <name evidence="9" type="ORF">HDF16_000640</name>
</gene>
<dbReference type="PANTHER" id="PTHR22600:SF57">
    <property type="entry name" value="BETA-N-ACETYLHEXOSAMINIDASE"/>
    <property type="match status" value="1"/>
</dbReference>
<dbReference type="EMBL" id="JACHIP010000001">
    <property type="protein sequence ID" value="MBB5055971.1"/>
    <property type="molecule type" value="Genomic_DNA"/>
</dbReference>
<dbReference type="GO" id="GO:0030203">
    <property type="term" value="P:glycosaminoglycan metabolic process"/>
    <property type="evidence" value="ECO:0007669"/>
    <property type="project" value="TreeGrafter"/>
</dbReference>
<dbReference type="SUPFAM" id="SSF51445">
    <property type="entry name" value="(Trans)glycosidases"/>
    <property type="match status" value="1"/>
</dbReference>
<comment type="similarity">
    <text evidence="2">Belongs to the glycosyl hydrolase 20 family.</text>
</comment>
<sequence length="704" mass="77647">MIASTLRCFLPSGLDLGITASLLGLALTTAASGQTPSHPVLTPQPREIHAEERLPVHSALVTAPGGDAEDNFAAHDLEKILTERGVLVTPATGGPDLTVALLRSDSTAARKMLSQSKLAFDPAMHDEGYVLVSTPGHVEIIGETAAGVFYGVQTLKQLVESDGGSNKVWTGTIRDWPAMKYRGVHDDLARGPMPTLAFQKHQLEVFAAHKINLYSPYFEHTLQYASDPLAAPPGASLTRAESQELAAFARSLHITIVPEQEAFGHLHHVLKYEKYADIAESPHGHVIAPGQAGTLPQIKNWFTQIAEDFPSPFLHIGADETFELGTGRTKPDVDKRGLGPVYADFLTSIHKTLSPLNRRLLFWGDLGSSDPASVARLPKDMIAIPWIYWHQDNYDANITPFKKVGIETWVAPGDANWRVVYPLGNTALDNISGFVESGQRLGSTGELTTVWNDDGEGLFNLDWFGVLFGGAAGWQPGKSDGAAYQVTFGTTFYGDTTGRIDEAQRNLMAAVDGLDVSDDTFWLDPWSEAGRKKAAKIRGTIPKARLQAERAIELIETVLATDPHIRERDALLAMEMAARRIDFIGMKFQLSEEISIAYARAYAQKDDKAHETETRELLYSISSMNGRCEDLRDGYSMIKNLYRASWLAENRPYWLDNVLVRYDLQIENWQRRGDQISTLIDRWQQDKVLPTAEEAGIPPPPTQP</sequence>
<evidence type="ECO:0000259" key="7">
    <source>
        <dbReference type="Pfam" id="PF00728"/>
    </source>
</evidence>
<keyword evidence="4" id="KW-0378">Hydrolase</keyword>
<reference evidence="9 10" key="1">
    <citation type="submission" date="2020-08" db="EMBL/GenBank/DDBJ databases">
        <title>Genomic Encyclopedia of Type Strains, Phase IV (KMG-V): Genome sequencing to study the core and pangenomes of soil and plant-associated prokaryotes.</title>
        <authorList>
            <person name="Whitman W."/>
        </authorList>
    </citation>
    <scope>NUCLEOTIDE SEQUENCE [LARGE SCALE GENOMIC DNA]</scope>
    <source>
        <strain evidence="9 10">M8UP14</strain>
    </source>
</reference>
<evidence type="ECO:0000256" key="3">
    <source>
        <dbReference type="ARBA" id="ARBA00012663"/>
    </source>
</evidence>
<evidence type="ECO:0000259" key="8">
    <source>
        <dbReference type="Pfam" id="PF02838"/>
    </source>
</evidence>
<dbReference type="Proteomes" id="UP000540989">
    <property type="component" value="Unassembled WGS sequence"/>
</dbReference>
<protein>
    <recommendedName>
        <fullName evidence="3">beta-N-acetylhexosaminidase</fullName>
        <ecNumber evidence="3">3.2.1.52</ecNumber>
    </recommendedName>
</protein>
<dbReference type="RefSeq" id="WP_184213685.1">
    <property type="nucleotide sequence ID" value="NZ_JACHIP010000001.1"/>
</dbReference>
<evidence type="ECO:0000313" key="10">
    <source>
        <dbReference type="Proteomes" id="UP000540989"/>
    </source>
</evidence>
<dbReference type="Pfam" id="PF00728">
    <property type="entry name" value="Glyco_hydro_20"/>
    <property type="match status" value="1"/>
</dbReference>
<keyword evidence="10" id="KW-1185">Reference proteome</keyword>
<evidence type="ECO:0000256" key="5">
    <source>
        <dbReference type="ARBA" id="ARBA00023295"/>
    </source>
</evidence>
<dbReference type="SUPFAM" id="SSF55545">
    <property type="entry name" value="beta-N-acetylhexosaminidase-like domain"/>
    <property type="match status" value="1"/>
</dbReference>
<keyword evidence="5" id="KW-0326">Glycosidase</keyword>
<dbReference type="InterPro" id="IPR029018">
    <property type="entry name" value="Hex-like_dom2"/>
</dbReference>
<evidence type="ECO:0000256" key="4">
    <source>
        <dbReference type="ARBA" id="ARBA00022801"/>
    </source>
</evidence>
<evidence type="ECO:0000256" key="2">
    <source>
        <dbReference type="ARBA" id="ARBA00006285"/>
    </source>
</evidence>
<dbReference type="Gene3D" id="3.30.379.10">
    <property type="entry name" value="Chitobiase/beta-hexosaminidase domain 2-like"/>
    <property type="match status" value="1"/>
</dbReference>
<comment type="catalytic activity">
    <reaction evidence="1">
        <text>Hydrolysis of terminal non-reducing N-acetyl-D-hexosamine residues in N-acetyl-beta-D-hexosaminides.</text>
        <dbReference type="EC" id="3.2.1.52"/>
    </reaction>
</comment>
<dbReference type="GO" id="GO:0004563">
    <property type="term" value="F:beta-N-acetylhexosaminidase activity"/>
    <property type="evidence" value="ECO:0007669"/>
    <property type="project" value="UniProtKB-EC"/>
</dbReference>
<evidence type="ECO:0000256" key="6">
    <source>
        <dbReference type="PIRSR" id="PIRSR625705-1"/>
    </source>
</evidence>
<dbReference type="EC" id="3.2.1.52" evidence="3"/>
<proteinExistence type="inferred from homology"/>
<evidence type="ECO:0000313" key="9">
    <source>
        <dbReference type="EMBL" id="MBB5055971.1"/>
    </source>
</evidence>
<dbReference type="InterPro" id="IPR017853">
    <property type="entry name" value="GH"/>
</dbReference>
<dbReference type="InterPro" id="IPR015882">
    <property type="entry name" value="HEX_bac_N"/>
</dbReference>
<feature type="domain" description="Beta-hexosaminidase bacterial type N-terminal" evidence="8">
    <location>
        <begin position="39"/>
        <end position="176"/>
    </location>
</feature>
<dbReference type="Gene3D" id="3.20.20.80">
    <property type="entry name" value="Glycosidases"/>
    <property type="match status" value="1"/>
</dbReference>
<accession>A0A7W7Z9S8</accession>
<dbReference type="AlphaFoldDB" id="A0A7W7Z9S8"/>
<dbReference type="InterPro" id="IPR025705">
    <property type="entry name" value="Beta_hexosaminidase_sua/sub"/>
</dbReference>
<dbReference type="GO" id="GO:0005975">
    <property type="term" value="P:carbohydrate metabolic process"/>
    <property type="evidence" value="ECO:0007669"/>
    <property type="project" value="InterPro"/>
</dbReference>
<organism evidence="9 10">
    <name type="scientific">Granulicella aggregans</name>
    <dbReference type="NCBI Taxonomy" id="474949"/>
    <lineage>
        <taxon>Bacteria</taxon>
        <taxon>Pseudomonadati</taxon>
        <taxon>Acidobacteriota</taxon>
        <taxon>Terriglobia</taxon>
        <taxon>Terriglobales</taxon>
        <taxon>Acidobacteriaceae</taxon>
        <taxon>Granulicella</taxon>
    </lineage>
</organism>
<comment type="caution">
    <text evidence="9">The sequence shown here is derived from an EMBL/GenBank/DDBJ whole genome shotgun (WGS) entry which is preliminary data.</text>
</comment>
<dbReference type="PANTHER" id="PTHR22600">
    <property type="entry name" value="BETA-HEXOSAMINIDASE"/>
    <property type="match status" value="1"/>
</dbReference>
<dbReference type="InterPro" id="IPR015883">
    <property type="entry name" value="Glyco_hydro_20_cat"/>
</dbReference>
<feature type="active site" description="Proton donor" evidence="6">
    <location>
        <position position="320"/>
    </location>
</feature>
<name>A0A7W7Z9S8_9BACT</name>
<dbReference type="Pfam" id="PF02838">
    <property type="entry name" value="Glyco_hydro_20b"/>
    <property type="match status" value="1"/>
</dbReference>
<feature type="domain" description="Glycoside hydrolase family 20 catalytic" evidence="7">
    <location>
        <begin position="232"/>
        <end position="390"/>
    </location>
</feature>
<evidence type="ECO:0000256" key="1">
    <source>
        <dbReference type="ARBA" id="ARBA00001231"/>
    </source>
</evidence>
<dbReference type="PRINTS" id="PR00738">
    <property type="entry name" value="GLHYDRLASE20"/>
</dbReference>
<dbReference type="GO" id="GO:0016020">
    <property type="term" value="C:membrane"/>
    <property type="evidence" value="ECO:0007669"/>
    <property type="project" value="TreeGrafter"/>
</dbReference>